<dbReference type="PANTHER" id="PTHR37686">
    <property type="entry name" value="LD36006P"/>
    <property type="match status" value="1"/>
</dbReference>
<name>A0A7I8W5K7_9ANNE</name>
<dbReference type="AlphaFoldDB" id="A0A7I8W5K7"/>
<keyword evidence="3" id="KW-1185">Reference proteome</keyword>
<proteinExistence type="predicted"/>
<keyword evidence="1" id="KW-1133">Transmembrane helix</keyword>
<dbReference type="Pfam" id="PF25228">
    <property type="entry name" value="Lips"/>
    <property type="match status" value="1"/>
</dbReference>
<keyword evidence="1" id="KW-0812">Transmembrane</keyword>
<dbReference type="InterPro" id="IPR057435">
    <property type="entry name" value="Lips"/>
</dbReference>
<protein>
    <submittedName>
        <fullName evidence="2">DgyrCDS12155</fullName>
    </submittedName>
</protein>
<gene>
    <name evidence="2" type="ORF">DGYR_LOCUS11481</name>
</gene>
<reference evidence="2 3" key="1">
    <citation type="submission" date="2020-08" db="EMBL/GenBank/DDBJ databases">
        <authorList>
            <person name="Hejnol A."/>
        </authorList>
    </citation>
    <scope>NUCLEOTIDE SEQUENCE [LARGE SCALE GENOMIC DNA]</scope>
</reference>
<feature type="transmembrane region" description="Helical" evidence="1">
    <location>
        <begin position="698"/>
        <end position="717"/>
    </location>
</feature>
<evidence type="ECO:0000313" key="3">
    <source>
        <dbReference type="Proteomes" id="UP000549394"/>
    </source>
</evidence>
<feature type="transmembrane region" description="Helical" evidence="1">
    <location>
        <begin position="668"/>
        <end position="692"/>
    </location>
</feature>
<dbReference type="Proteomes" id="UP000549394">
    <property type="component" value="Unassembled WGS sequence"/>
</dbReference>
<keyword evidence="1" id="KW-0472">Membrane</keyword>
<accession>A0A7I8W5K7</accession>
<dbReference type="OrthoDB" id="10003277at2759"/>
<sequence length="1078" mass="126756">MAENTTNSDDLYKTASSHKMAQTKDILLDVINNTMKEPLEFGPVPSDSIARKIKDDAEAKLFHWSSFDMKPPDSITDTYEDIYTTAFIMPNFNELRQVAVDESGSAKPLSEEQLTSIRREGTFKVKSINFPQYFHKWKLSKFLQKGTQLVMEDFYDGLAKALYLFIVLAKRMLLSRRSLSLYNSVKNLTKAFLGLIDVLVGIPWKQPKYSVHTQVEEENTKFLSAELKYKNEEMEKFENLCAFVERQELKFLENMSKRVAEQDINVNVVYPVKFTTPDNSIDIDLTLRSISEIDLWQTIKKRIVVISKSIANDRTWYIPLRKKLIEDNQDLYSEEELKTIVLKGIQDQYVERLINNLLDENSPDYEIHKLLVDHLRANLIITQIIQNITDTLDKNLKQYKKELFAKHPIKSRISSWIREKTDKHKENFYEENKWPTYEKCVTELKRNNLNQSAYFLQRDYIFKKTRKEIISQEFTKSQPWEPERTFYINKKIWNPQNYIVYKYNQESEQREVVETIIEASPITMKPTKNSSHPKKKSYEYFSTEKSQNCKIHTKYPFWRLWLILARICIHMSNCFFYFGIAIPFFSPVSITALVLWKKFYPKWVLNGETGTLKRDSSPTQTLMSRMFKLWRHVFRSVENFELQDDTAFIEKNVQRPFNRIWNYGIKGALGTFLLFLTVPLICILSTLGSLILAIFVPLWVPVLTVLWHFFCVAIYDIDHPNRHVAFYKKLSYFFLNIIIWRLLLRGICQILLIILSVTVFFPFASLCIILWYSFQFCIRTVWDASLFYLMIKWRGRIPSSNSWIAKRISGPGLVSNFFYQIKPEQVLMGVESFLEKVELNIWRDNVRKVIDIPLQAYRNYFGDLLAPFDCSIKESPNGVYSFIRKENRDLHSKLDSIYREQQSKLSVMNSSMNIRLPVKELTIAVDASSRLIEQFVESRIYKLLNTSEEIDSYWKKWSLIQNDWPGLTMGILKTVFGSEISIPLEKSDEFFQLEVQELNVARYVNMLESGDWKEDMQTIGHLYSQRHDVISECVPVTLPESIFDVRDTIASQTWSKSLIELPVKTPHPAYVSLLLCQR</sequence>
<organism evidence="2 3">
    <name type="scientific">Dimorphilus gyrociliatus</name>
    <dbReference type="NCBI Taxonomy" id="2664684"/>
    <lineage>
        <taxon>Eukaryota</taxon>
        <taxon>Metazoa</taxon>
        <taxon>Spiralia</taxon>
        <taxon>Lophotrochozoa</taxon>
        <taxon>Annelida</taxon>
        <taxon>Polychaeta</taxon>
        <taxon>Polychaeta incertae sedis</taxon>
        <taxon>Dinophilidae</taxon>
        <taxon>Dimorphilus</taxon>
    </lineage>
</organism>
<evidence type="ECO:0000313" key="2">
    <source>
        <dbReference type="EMBL" id="CAD5123849.1"/>
    </source>
</evidence>
<dbReference type="PANTHER" id="PTHR37686:SF1">
    <property type="entry name" value="LD36006P"/>
    <property type="match status" value="1"/>
</dbReference>
<comment type="caution">
    <text evidence="2">The sequence shown here is derived from an EMBL/GenBank/DDBJ whole genome shotgun (WGS) entry which is preliminary data.</text>
</comment>
<dbReference type="EMBL" id="CAJFCJ010000019">
    <property type="protein sequence ID" value="CAD5123849.1"/>
    <property type="molecule type" value="Genomic_DNA"/>
</dbReference>
<feature type="transmembrane region" description="Helical" evidence="1">
    <location>
        <begin position="738"/>
        <end position="763"/>
    </location>
</feature>
<evidence type="ECO:0000256" key="1">
    <source>
        <dbReference type="SAM" id="Phobius"/>
    </source>
</evidence>
<feature type="transmembrane region" description="Helical" evidence="1">
    <location>
        <begin position="575"/>
        <end position="596"/>
    </location>
</feature>